<evidence type="ECO:0000313" key="2">
    <source>
        <dbReference type="Proteomes" id="UP001500298"/>
    </source>
</evidence>
<dbReference type="EMBL" id="BAABJX010000001">
    <property type="protein sequence ID" value="GAA4820111.1"/>
    <property type="molecule type" value="Genomic_DNA"/>
</dbReference>
<comment type="caution">
    <text evidence="1">The sequence shown here is derived from an EMBL/GenBank/DDBJ whole genome shotgun (WGS) entry which is preliminary data.</text>
</comment>
<name>A0ABP9D1R9_9BACT</name>
<evidence type="ECO:0000313" key="1">
    <source>
        <dbReference type="EMBL" id="GAA4820111.1"/>
    </source>
</evidence>
<dbReference type="Proteomes" id="UP001500298">
    <property type="component" value="Unassembled WGS sequence"/>
</dbReference>
<organism evidence="1 2">
    <name type="scientific">Algivirga pacifica</name>
    <dbReference type="NCBI Taxonomy" id="1162670"/>
    <lineage>
        <taxon>Bacteria</taxon>
        <taxon>Pseudomonadati</taxon>
        <taxon>Bacteroidota</taxon>
        <taxon>Cytophagia</taxon>
        <taxon>Cytophagales</taxon>
        <taxon>Flammeovirgaceae</taxon>
        <taxon>Algivirga</taxon>
    </lineage>
</organism>
<accession>A0ABP9D1R9</accession>
<sequence length="132" mass="15836">MQLASLLIQIELEQRESIRQALPLTEEEQQVFWPLYDEYSIEKNKLREDKILLIQTYLQEYSNLSDKESNTLTWEGLLLREKGVDLDKKYFKKMSKVLPAKTVGRFFQIESQLQTLNNWRIINNFPLIRNQK</sequence>
<protein>
    <submittedName>
        <fullName evidence="1">Uncharacterized protein</fullName>
    </submittedName>
</protein>
<gene>
    <name evidence="1" type="ORF">GCM10023331_00640</name>
</gene>
<proteinExistence type="predicted"/>
<keyword evidence="2" id="KW-1185">Reference proteome</keyword>
<reference evidence="2" key="1">
    <citation type="journal article" date="2019" name="Int. J. Syst. Evol. Microbiol.">
        <title>The Global Catalogue of Microorganisms (GCM) 10K type strain sequencing project: providing services to taxonomists for standard genome sequencing and annotation.</title>
        <authorList>
            <consortium name="The Broad Institute Genomics Platform"/>
            <consortium name="The Broad Institute Genome Sequencing Center for Infectious Disease"/>
            <person name="Wu L."/>
            <person name="Ma J."/>
        </authorList>
    </citation>
    <scope>NUCLEOTIDE SEQUENCE [LARGE SCALE GENOMIC DNA]</scope>
    <source>
        <strain evidence="2">JCM 18326</strain>
    </source>
</reference>